<reference evidence="2" key="3">
    <citation type="submission" date="2014-01" db="EMBL/GenBank/DDBJ databases">
        <title>Evolution of pathogenesis and genome organization in the Tremellales.</title>
        <authorList>
            <person name="Cuomo C."/>
            <person name="Litvintseva A."/>
            <person name="Heitman J."/>
            <person name="Chen Y."/>
            <person name="Sun S."/>
            <person name="Springer D."/>
            <person name="Dromer F."/>
            <person name="Young S."/>
            <person name="Zeng Q."/>
            <person name="Chapman S."/>
            <person name="Gujja S."/>
            <person name="Saif S."/>
            <person name="Birren B."/>
        </authorList>
    </citation>
    <scope>NUCLEOTIDE SEQUENCE</scope>
    <source>
        <strain evidence="2">CBS 10118</strain>
    </source>
</reference>
<reference evidence="2" key="1">
    <citation type="submission" date="2013-07" db="EMBL/GenBank/DDBJ databases">
        <title>The Genome Sequence of Cryptococcus bestiolae CBS10118.</title>
        <authorList>
            <consortium name="The Broad Institute Genome Sequencing Platform"/>
            <person name="Cuomo C."/>
            <person name="Litvintseva A."/>
            <person name="Chen Y."/>
            <person name="Heitman J."/>
            <person name="Sun S."/>
            <person name="Springer D."/>
            <person name="Dromer F."/>
            <person name="Young S.K."/>
            <person name="Zeng Q."/>
            <person name="Gargeya S."/>
            <person name="Fitzgerald M."/>
            <person name="Abouelleil A."/>
            <person name="Alvarado L."/>
            <person name="Berlin A.M."/>
            <person name="Chapman S.B."/>
            <person name="Dewar J."/>
            <person name="Goldberg J."/>
            <person name="Griggs A."/>
            <person name="Gujja S."/>
            <person name="Hansen M."/>
            <person name="Howarth C."/>
            <person name="Imamovic A."/>
            <person name="Larimer J."/>
            <person name="McCowan C."/>
            <person name="Murphy C."/>
            <person name="Pearson M."/>
            <person name="Priest M."/>
            <person name="Roberts A."/>
            <person name="Saif S."/>
            <person name="Shea T."/>
            <person name="Sykes S."/>
            <person name="Wortman J."/>
            <person name="Nusbaum C."/>
            <person name="Birren B."/>
        </authorList>
    </citation>
    <scope>NUCLEOTIDE SEQUENCE [LARGE SCALE GENOMIC DNA]</scope>
    <source>
        <strain evidence="2">CBS 10118</strain>
    </source>
</reference>
<dbReference type="VEuPathDB" id="FungiDB:I302_05733"/>
<feature type="compositionally biased region" description="Polar residues" evidence="1">
    <location>
        <begin position="35"/>
        <end position="45"/>
    </location>
</feature>
<reference evidence="3" key="4">
    <citation type="submission" date="2024-02" db="EMBL/GenBank/DDBJ databases">
        <title>Comparative genomics of Cryptococcus and Kwoniella reveals pathogenesis evolution and contrasting modes of karyotype evolution via chromosome fusion or intercentromeric recombination.</title>
        <authorList>
            <person name="Coelho M.A."/>
            <person name="David-Palma M."/>
            <person name="Shea T."/>
            <person name="Bowers K."/>
            <person name="McGinley-Smith S."/>
            <person name="Mohammad A.W."/>
            <person name="Gnirke A."/>
            <person name="Yurkov A.M."/>
            <person name="Nowrousian M."/>
            <person name="Sun S."/>
            <person name="Cuomo C.A."/>
            <person name="Heitman J."/>
        </authorList>
    </citation>
    <scope>NUCLEOTIDE SEQUENCE</scope>
    <source>
        <strain evidence="3">CBS 10118</strain>
    </source>
</reference>
<accession>A0A1B9FZS1</accession>
<feature type="region of interest" description="Disordered" evidence="1">
    <location>
        <begin position="31"/>
        <end position="99"/>
    </location>
</feature>
<evidence type="ECO:0000313" key="2">
    <source>
        <dbReference type="EMBL" id="OCF24274.1"/>
    </source>
</evidence>
<dbReference type="EMBL" id="KI894022">
    <property type="protein sequence ID" value="OCF24274.1"/>
    <property type="molecule type" value="Genomic_DNA"/>
</dbReference>
<evidence type="ECO:0000313" key="4">
    <source>
        <dbReference type="Proteomes" id="UP000092730"/>
    </source>
</evidence>
<dbReference type="EMBL" id="CP144545">
    <property type="protein sequence ID" value="WVW84969.1"/>
    <property type="molecule type" value="Genomic_DNA"/>
</dbReference>
<evidence type="ECO:0000313" key="3">
    <source>
        <dbReference type="EMBL" id="WVW84969.1"/>
    </source>
</evidence>
<dbReference type="KEGG" id="kbi:30210132"/>
<keyword evidence="4" id="KW-1185">Reference proteome</keyword>
<proteinExistence type="predicted"/>
<sequence length="308" mass="34231">MPRSAANLKGSRPSRFCLSSTRYGMFQKQNDRNKMNLNISSSGSRSVGKRNYKSRYANKTGHDTVPVSGTDTGGETVYQDTSNTDDSKDKDINTDISMTDGESGSIDVRARFFPMVSYEASDFNSREREEGTDQGQGAKYWVVYGTPVIDCRFSLKDLDDRTRDRILSNTGSTSIGGLSAALFDNHHFDKWLNSPDIEIDLNLELVRLGLEEEQIGSSGIQHKTSFSVLPGCDGDSDGGHKTIKKVPLTLGLNVNSDFGMEKKPNWILENQCQSASKLSTITGVTADVEVSLKDEIWQLQRRQFVKRK</sequence>
<reference evidence="3" key="2">
    <citation type="submission" date="2013-07" db="EMBL/GenBank/DDBJ databases">
        <authorList>
            <consortium name="The Broad Institute Genome Sequencing Platform"/>
            <person name="Cuomo C."/>
            <person name="Litvintseva A."/>
            <person name="Chen Y."/>
            <person name="Heitman J."/>
            <person name="Sun S."/>
            <person name="Springer D."/>
            <person name="Dromer F."/>
            <person name="Young S.K."/>
            <person name="Zeng Q."/>
            <person name="Gargeya S."/>
            <person name="Fitzgerald M."/>
            <person name="Abouelleil A."/>
            <person name="Alvarado L."/>
            <person name="Berlin A.M."/>
            <person name="Chapman S.B."/>
            <person name="Dewar J."/>
            <person name="Goldberg J."/>
            <person name="Griggs A."/>
            <person name="Gujja S."/>
            <person name="Hansen M."/>
            <person name="Howarth C."/>
            <person name="Imamovic A."/>
            <person name="Larimer J."/>
            <person name="McCowan C."/>
            <person name="Murphy C."/>
            <person name="Pearson M."/>
            <person name="Priest M."/>
            <person name="Roberts A."/>
            <person name="Saif S."/>
            <person name="Shea T."/>
            <person name="Sykes S."/>
            <person name="Wortman J."/>
            <person name="Nusbaum C."/>
            <person name="Birren B."/>
        </authorList>
    </citation>
    <scope>NUCLEOTIDE SEQUENCE</scope>
    <source>
        <strain evidence="3">CBS 10118</strain>
    </source>
</reference>
<gene>
    <name evidence="2" type="ORF">I302_05733</name>
    <name evidence="3" type="ORF">I302_107005</name>
</gene>
<evidence type="ECO:0000256" key="1">
    <source>
        <dbReference type="SAM" id="MobiDB-lite"/>
    </source>
</evidence>
<name>A0A1B9FZS1_9TREE</name>
<protein>
    <submittedName>
        <fullName evidence="2">Uncharacterized protein</fullName>
    </submittedName>
</protein>
<dbReference type="RefSeq" id="XP_019045344.1">
    <property type="nucleotide sequence ID" value="XM_019192347.1"/>
</dbReference>
<organism evidence="2">
    <name type="scientific">Kwoniella bestiolae CBS 10118</name>
    <dbReference type="NCBI Taxonomy" id="1296100"/>
    <lineage>
        <taxon>Eukaryota</taxon>
        <taxon>Fungi</taxon>
        <taxon>Dikarya</taxon>
        <taxon>Basidiomycota</taxon>
        <taxon>Agaricomycotina</taxon>
        <taxon>Tremellomycetes</taxon>
        <taxon>Tremellales</taxon>
        <taxon>Cryptococcaceae</taxon>
        <taxon>Kwoniella</taxon>
    </lineage>
</organism>
<dbReference type="GeneID" id="30210132"/>
<dbReference type="AlphaFoldDB" id="A0A1B9FZS1"/>
<dbReference type="Proteomes" id="UP000092730">
    <property type="component" value="Chromosome 5"/>
</dbReference>